<sequence length="197" mass="20962">MRTLRLPLLVVLALAIAFYGGIASSLYAFDHVRQFESVTVGPWSAWPDLQTGRVDPYARAYRARKADLLLGEAEGVVFTAKTDDQGRALSGTCSYVISGTTPRARFWTLRATSADGAPIGGNPALPHAFQSQDVLGDGHGGMRIAAAPTARPGNWLAIRHAGRIHFVLTLYDTPAAGNAGIIDLKMPSIERTGCGDA</sequence>
<reference evidence="2 3" key="1">
    <citation type="submission" date="2019-06" db="EMBL/GenBank/DDBJ databases">
        <authorList>
            <person name="Li M."/>
        </authorList>
    </citation>
    <scope>NUCLEOTIDE SEQUENCE [LARGE SCALE GENOMIC DNA]</scope>
    <source>
        <strain evidence="2 3">BGMRC6574</strain>
    </source>
</reference>
<dbReference type="AlphaFoldDB" id="A0A506UI48"/>
<dbReference type="InterPro" id="IPR010621">
    <property type="entry name" value="DUF1214"/>
</dbReference>
<dbReference type="InterPro" id="IPR037049">
    <property type="entry name" value="DUF1214_C_sf"/>
</dbReference>
<accession>A0A506UI48</accession>
<evidence type="ECO:0000313" key="2">
    <source>
        <dbReference type="EMBL" id="TPW32968.1"/>
    </source>
</evidence>
<gene>
    <name evidence="2" type="ORF">FJU11_00460</name>
</gene>
<dbReference type="Proteomes" id="UP000320314">
    <property type="component" value="Unassembled WGS sequence"/>
</dbReference>
<name>A0A506UI48_9HYPH</name>
<dbReference type="Gene3D" id="2.60.120.600">
    <property type="entry name" value="Domain of unknown function DUF1214, C-terminal domain"/>
    <property type="match status" value="1"/>
</dbReference>
<protein>
    <submittedName>
        <fullName evidence="2">DUF1214 domain-containing protein</fullName>
    </submittedName>
</protein>
<dbReference type="OrthoDB" id="7837485at2"/>
<proteinExistence type="predicted"/>
<organism evidence="2 3">
    <name type="scientific">Pararhizobium mangrovi</name>
    <dbReference type="NCBI Taxonomy" id="2590452"/>
    <lineage>
        <taxon>Bacteria</taxon>
        <taxon>Pseudomonadati</taxon>
        <taxon>Pseudomonadota</taxon>
        <taxon>Alphaproteobacteria</taxon>
        <taxon>Hyphomicrobiales</taxon>
        <taxon>Rhizobiaceae</taxon>
        <taxon>Rhizobium/Agrobacterium group</taxon>
        <taxon>Pararhizobium</taxon>
    </lineage>
</organism>
<dbReference type="SUPFAM" id="SSF160935">
    <property type="entry name" value="VPA0735-like"/>
    <property type="match status" value="1"/>
</dbReference>
<dbReference type="InterPro" id="IPR012038">
    <property type="entry name" value="UCP009471"/>
</dbReference>
<comment type="caution">
    <text evidence="2">The sequence shown here is derived from an EMBL/GenBank/DDBJ whole genome shotgun (WGS) entry which is preliminary data.</text>
</comment>
<evidence type="ECO:0000313" key="3">
    <source>
        <dbReference type="Proteomes" id="UP000320314"/>
    </source>
</evidence>
<evidence type="ECO:0000259" key="1">
    <source>
        <dbReference type="Pfam" id="PF06742"/>
    </source>
</evidence>
<feature type="domain" description="DUF1214" evidence="1">
    <location>
        <begin position="74"/>
        <end position="174"/>
    </location>
</feature>
<dbReference type="Pfam" id="PF06742">
    <property type="entry name" value="DUF1214"/>
    <property type="match status" value="1"/>
</dbReference>
<dbReference type="PIRSF" id="PIRSF009471">
    <property type="entry name" value="UCP009471"/>
    <property type="match status" value="1"/>
</dbReference>
<keyword evidence="3" id="KW-1185">Reference proteome</keyword>
<dbReference type="EMBL" id="VHLH01000001">
    <property type="protein sequence ID" value="TPW32968.1"/>
    <property type="molecule type" value="Genomic_DNA"/>
</dbReference>